<protein>
    <submittedName>
        <fullName evidence="8">Glycoside hydrolase superfamily</fullName>
    </submittedName>
</protein>
<feature type="domain" description="Glycoside hydrolase family 2 catalytic" evidence="6">
    <location>
        <begin position="358"/>
        <end position="492"/>
    </location>
</feature>
<evidence type="ECO:0000259" key="5">
    <source>
        <dbReference type="Pfam" id="PF00703"/>
    </source>
</evidence>
<dbReference type="GO" id="GO:0004553">
    <property type="term" value="F:hydrolase activity, hydrolyzing O-glycosyl compounds"/>
    <property type="evidence" value="ECO:0007669"/>
    <property type="project" value="InterPro"/>
</dbReference>
<evidence type="ECO:0000256" key="1">
    <source>
        <dbReference type="ARBA" id="ARBA00007401"/>
    </source>
</evidence>
<keyword evidence="4" id="KW-0732">Signal</keyword>
<evidence type="ECO:0000256" key="3">
    <source>
        <dbReference type="ARBA" id="ARBA00023295"/>
    </source>
</evidence>
<dbReference type="InterPro" id="IPR013783">
    <property type="entry name" value="Ig-like_fold"/>
</dbReference>
<keyword evidence="2 8" id="KW-0378">Hydrolase</keyword>
<dbReference type="OrthoDB" id="408320at2759"/>
<dbReference type="Pfam" id="PF02836">
    <property type="entry name" value="Glyco_hydro_2_C"/>
    <property type="match status" value="1"/>
</dbReference>
<proteinExistence type="inferred from homology"/>
<feature type="signal peptide" evidence="4">
    <location>
        <begin position="1"/>
        <end position="18"/>
    </location>
</feature>
<reference evidence="8 9" key="1">
    <citation type="submission" date="2020-01" db="EMBL/GenBank/DDBJ databases">
        <authorList>
            <consortium name="DOE Joint Genome Institute"/>
            <person name="Haridas S."/>
            <person name="Albert R."/>
            <person name="Binder M."/>
            <person name="Bloem J."/>
            <person name="Labutti K."/>
            <person name="Salamov A."/>
            <person name="Andreopoulos B."/>
            <person name="Baker S.E."/>
            <person name="Barry K."/>
            <person name="Bills G."/>
            <person name="Bluhm B.H."/>
            <person name="Cannon C."/>
            <person name="Castanera R."/>
            <person name="Culley D.E."/>
            <person name="Daum C."/>
            <person name="Ezra D."/>
            <person name="Gonzalez J.B."/>
            <person name="Henrissat B."/>
            <person name="Kuo A."/>
            <person name="Liang C."/>
            <person name="Lipzen A."/>
            <person name="Lutzoni F."/>
            <person name="Magnuson J."/>
            <person name="Mondo S."/>
            <person name="Nolan M."/>
            <person name="Ohm R."/>
            <person name="Pangilinan J."/>
            <person name="Park H.-J.H."/>
            <person name="Ramirez L."/>
            <person name="Alfaro M."/>
            <person name="Sun H."/>
            <person name="Tritt A."/>
            <person name="Yoshinaga Y."/>
            <person name="Zwiers L.-H.L."/>
            <person name="Turgeon B.G."/>
            <person name="Goodwin S.B."/>
            <person name="Spatafora J.W."/>
            <person name="Crous P.W."/>
            <person name="Grigoriev I.V."/>
        </authorList>
    </citation>
    <scope>NUCLEOTIDE SEQUENCE [LARGE SCALE GENOMIC DNA]</scope>
    <source>
        <strain evidence="8 9">CBS 611.86</strain>
    </source>
</reference>
<dbReference type="PANTHER" id="PTHR42732">
    <property type="entry name" value="BETA-GALACTOSIDASE"/>
    <property type="match status" value="1"/>
</dbReference>
<accession>A0A7C8MI71</accession>
<dbReference type="EMBL" id="JAADJZ010000007">
    <property type="protein sequence ID" value="KAF2873922.1"/>
    <property type="molecule type" value="Genomic_DNA"/>
</dbReference>
<dbReference type="Pfam" id="PF22666">
    <property type="entry name" value="Glyco_hydro_2_N2"/>
    <property type="match status" value="1"/>
</dbReference>
<dbReference type="InterPro" id="IPR036156">
    <property type="entry name" value="Beta-gal/glucu_dom_sf"/>
</dbReference>
<evidence type="ECO:0000256" key="4">
    <source>
        <dbReference type="SAM" id="SignalP"/>
    </source>
</evidence>
<keyword evidence="9" id="KW-1185">Reference proteome</keyword>
<evidence type="ECO:0000313" key="8">
    <source>
        <dbReference type="EMBL" id="KAF2873922.1"/>
    </source>
</evidence>
<dbReference type="Proteomes" id="UP000481861">
    <property type="component" value="Unassembled WGS sequence"/>
</dbReference>
<dbReference type="Gene3D" id="3.20.20.80">
    <property type="entry name" value="Glycosidases"/>
    <property type="match status" value="1"/>
</dbReference>
<organism evidence="8 9">
    <name type="scientific">Massariosphaeria phaeospora</name>
    <dbReference type="NCBI Taxonomy" id="100035"/>
    <lineage>
        <taxon>Eukaryota</taxon>
        <taxon>Fungi</taxon>
        <taxon>Dikarya</taxon>
        <taxon>Ascomycota</taxon>
        <taxon>Pezizomycotina</taxon>
        <taxon>Dothideomycetes</taxon>
        <taxon>Pleosporomycetidae</taxon>
        <taxon>Pleosporales</taxon>
        <taxon>Pleosporales incertae sedis</taxon>
        <taxon>Massariosphaeria</taxon>
    </lineage>
</organism>
<dbReference type="PANTHER" id="PTHR42732:SF2">
    <property type="entry name" value="BETA-MANNOSIDASE"/>
    <property type="match status" value="1"/>
</dbReference>
<evidence type="ECO:0000259" key="6">
    <source>
        <dbReference type="Pfam" id="PF02836"/>
    </source>
</evidence>
<evidence type="ECO:0000313" key="9">
    <source>
        <dbReference type="Proteomes" id="UP000481861"/>
    </source>
</evidence>
<dbReference type="InterPro" id="IPR051913">
    <property type="entry name" value="GH2_Domain-Containing"/>
</dbReference>
<dbReference type="InterPro" id="IPR054593">
    <property type="entry name" value="Beta-mannosidase-like_N2"/>
</dbReference>
<feature type="chain" id="PRO_5028841456" evidence="4">
    <location>
        <begin position="19"/>
        <end position="651"/>
    </location>
</feature>
<comment type="caution">
    <text evidence="8">The sequence shown here is derived from an EMBL/GenBank/DDBJ whole genome shotgun (WGS) entry which is preliminary data.</text>
</comment>
<dbReference type="SUPFAM" id="SSF49785">
    <property type="entry name" value="Galactose-binding domain-like"/>
    <property type="match status" value="1"/>
</dbReference>
<dbReference type="Gene3D" id="2.60.120.260">
    <property type="entry name" value="Galactose-binding domain-like"/>
    <property type="match status" value="1"/>
</dbReference>
<keyword evidence="3" id="KW-0326">Glycosidase</keyword>
<feature type="domain" description="Glycoside hydrolase family 2 immunoglobulin-like beta-sandwich" evidence="5">
    <location>
        <begin position="234"/>
        <end position="316"/>
    </location>
</feature>
<dbReference type="InterPro" id="IPR017853">
    <property type="entry name" value="GH"/>
</dbReference>
<comment type="similarity">
    <text evidence="1">Belongs to the glycosyl hydrolase 2 family.</text>
</comment>
<dbReference type="InterPro" id="IPR006102">
    <property type="entry name" value="Ig-like_GH2"/>
</dbReference>
<dbReference type="SUPFAM" id="SSF51445">
    <property type="entry name" value="(Trans)glycosidases"/>
    <property type="match status" value="1"/>
</dbReference>
<name>A0A7C8MI71_9PLEO</name>
<dbReference type="SUPFAM" id="SSF49303">
    <property type="entry name" value="beta-Galactosidase/glucuronidase domain"/>
    <property type="match status" value="1"/>
</dbReference>
<dbReference type="Pfam" id="PF00703">
    <property type="entry name" value="Glyco_hydro_2"/>
    <property type="match status" value="1"/>
</dbReference>
<evidence type="ECO:0000256" key="2">
    <source>
        <dbReference type="ARBA" id="ARBA00022801"/>
    </source>
</evidence>
<dbReference type="AlphaFoldDB" id="A0A7C8MI71"/>
<dbReference type="InterPro" id="IPR008979">
    <property type="entry name" value="Galactose-bd-like_sf"/>
</dbReference>
<dbReference type="InterPro" id="IPR006103">
    <property type="entry name" value="Glyco_hydro_2_cat"/>
</dbReference>
<dbReference type="GO" id="GO:0005975">
    <property type="term" value="P:carbohydrate metabolic process"/>
    <property type="evidence" value="ECO:0007669"/>
    <property type="project" value="InterPro"/>
</dbReference>
<evidence type="ECO:0000259" key="7">
    <source>
        <dbReference type="Pfam" id="PF22666"/>
    </source>
</evidence>
<dbReference type="Gene3D" id="2.60.40.10">
    <property type="entry name" value="Immunoglobulins"/>
    <property type="match status" value="1"/>
</dbReference>
<feature type="domain" description="Beta-mannosidase-like galactose-binding" evidence="7">
    <location>
        <begin position="117"/>
        <end position="192"/>
    </location>
</feature>
<gene>
    <name evidence="8" type="ORF">BDV95DRAFT_605388</name>
</gene>
<sequence length="651" mass="72550">MRLNFGIITSLLATATCATSIIKRATISQANGSDYKLQDGPLDTPWTSKVGTNPWPEYPRPQLKRSQWKNLNGVWRYQRTTVDAPPFDESVSKAVLVPFCLESALSGIMEERTIYSWYKTNFDVPSDWTTGNRVLLNFGAVDYNTTVFINRQKVFNHVGGYSSFAVDVTDHLSSNGTNELRVFVHDPTDDGTTQIPIGKQTLNPSHIFYRPCSGIWQTVWLESAPKEHVTQLDVSADMNGLVNITAYSSGNASSPVEITIYEPNSEEVIATAKGSANSPFQFKVDSPQLWSPKSPTLYNITVKLGSDTIQSYTGFRTISSGEVGGIPRPLLNGEFLFQFGTLDQGWWPDGLMSPPSREAMVYDLEVLKEVGYNMIKVEPALFYQACDQLGLLVIQDMPSLRQDAPSLGDHNPACGAPRVRVNSQAAQAEFDRQLAIVIQQHKSYPSIVTWTIYNEGWGQEIDKEHPEFRLTDMVRSIDPTRLVNSVSGWDDFGAGNFHDNHHYANPQCGTPYSSRASTPYDPRRIALQGEFGGIGANVSEENLWKVPQAVNAIDQTYELHHDLGTWNYRAHLLLSELKDQVEMFACSGAVWTQTTDVEGEVNGMVTYDRRVNRMNKEQWRNDIQALYDAAAARAGNSTSQMMPRAASPDGI</sequence>